<comment type="caution">
    <text evidence="2">The sequence shown here is derived from an EMBL/GenBank/DDBJ whole genome shotgun (WGS) entry which is preliminary data.</text>
</comment>
<dbReference type="AlphaFoldDB" id="S7XH65"/>
<dbReference type="EMBL" id="ATCN01000811">
    <property type="protein sequence ID" value="EPR78404.1"/>
    <property type="molecule type" value="Genomic_DNA"/>
</dbReference>
<evidence type="ECO:0000313" key="3">
    <source>
        <dbReference type="Proteomes" id="UP000014978"/>
    </source>
</evidence>
<dbReference type="Pfam" id="PF07540">
    <property type="entry name" value="NOC3p"/>
    <property type="match status" value="1"/>
</dbReference>
<dbReference type="InterPro" id="IPR011501">
    <property type="entry name" value="Noc3_N"/>
</dbReference>
<dbReference type="HOGENOM" id="CLU_477487_0_0_1"/>
<gene>
    <name evidence="2" type="ORF">SLOPH_1658</name>
</gene>
<protein>
    <recommendedName>
        <fullName evidence="1">Nucleolar complex-associated protein 3 N-terminal domain-containing protein</fullName>
    </recommendedName>
</protein>
<sequence length="571" mass="67304">MPHNMLSEEEISAISQKIIISPETHINLISDLLTYKSDTILIKILQIYKQLIPLYKIKIMDDQVKTHSKEYSALKEYDKKFIQQYSKFVKEIIKNKNIGYYVAAVLLSEYDHFNFTEKMIMKVLDGTKIKCNKNDKQNNNNNIFNNTNIMENQENKESNMSIVENNTTTKDMTDENAITDKNSITNENTMNNENIIAGKNTITDNNIIPTITDNNHTTINTKINIDINELKKIINNPNIKMNELNIFSTLPISLIAEFCTTTIKNKLEDKNNIYITHKILNFMYNLNFMPSLLDYTYNFTFELQAKEKNFYEEIISEIKAMKNKIDNKNMLNEIKEKIRIYIKNECECKGDGCKECKNIECKCFKGCKNCYKYKLIDHRSKIVNKKNITEDYNVMEEKNSLNLFQEIKYLLKFLEKKKNMEEIMKRKLYKEEGKMTDREKINIEKNCIDALIRIYILILRKQKKEYYTYALVGIRKYNTFIKKDLIEGINYMLTQMTNTNNCNLLLNILLTLYSISDTNVDNKTVINHLHSIFNDNNNILIFLTPNDMKLIIFLIKKCFLEEIQPKDSLLK</sequence>
<dbReference type="InParanoid" id="S7XH65"/>
<organism evidence="2 3">
    <name type="scientific">Spraguea lophii (strain 42_110)</name>
    <name type="common">Microsporidian parasite</name>
    <dbReference type="NCBI Taxonomy" id="1358809"/>
    <lineage>
        <taxon>Eukaryota</taxon>
        <taxon>Fungi</taxon>
        <taxon>Fungi incertae sedis</taxon>
        <taxon>Microsporidia</taxon>
        <taxon>Spragueidae</taxon>
        <taxon>Spraguea</taxon>
    </lineage>
</organism>
<feature type="non-terminal residue" evidence="2">
    <location>
        <position position="571"/>
    </location>
</feature>
<dbReference type="OrthoDB" id="10263597at2759"/>
<dbReference type="VEuPathDB" id="MicrosporidiaDB:SLOPH_1658"/>
<reference evidence="3" key="1">
    <citation type="journal article" date="2013" name="PLoS Genet.">
        <title>The genome of Spraguea lophii and the basis of host-microsporidian interactions.</title>
        <authorList>
            <person name="Campbell S.E."/>
            <person name="Williams T.A."/>
            <person name="Yousuf A."/>
            <person name="Soanes D.M."/>
            <person name="Paszkiewicz K.H."/>
            <person name="Williams B.A.P."/>
        </authorList>
    </citation>
    <scope>NUCLEOTIDE SEQUENCE [LARGE SCALE GENOMIC DNA]</scope>
    <source>
        <strain evidence="3">42_110</strain>
    </source>
</reference>
<evidence type="ECO:0000313" key="2">
    <source>
        <dbReference type="EMBL" id="EPR78404.1"/>
    </source>
</evidence>
<keyword evidence="3" id="KW-1185">Reference proteome</keyword>
<dbReference type="STRING" id="1358809.S7XH65"/>
<accession>S7XH65</accession>
<name>S7XH65_SPRLO</name>
<feature type="domain" description="Nucleolar complex-associated protein 3 N-terminal" evidence="1">
    <location>
        <begin position="8"/>
        <end position="88"/>
    </location>
</feature>
<dbReference type="Proteomes" id="UP000014978">
    <property type="component" value="Unassembled WGS sequence"/>
</dbReference>
<proteinExistence type="predicted"/>
<evidence type="ECO:0000259" key="1">
    <source>
        <dbReference type="Pfam" id="PF07540"/>
    </source>
</evidence>